<organism evidence="8">
    <name type="scientific">marine sediment metagenome</name>
    <dbReference type="NCBI Taxonomy" id="412755"/>
    <lineage>
        <taxon>unclassified sequences</taxon>
        <taxon>metagenomes</taxon>
        <taxon>ecological metagenomes</taxon>
    </lineage>
</organism>
<dbReference type="InterPro" id="IPR003838">
    <property type="entry name" value="ABC3_permease_C"/>
</dbReference>
<dbReference type="GO" id="GO:0005886">
    <property type="term" value="C:plasma membrane"/>
    <property type="evidence" value="ECO:0007669"/>
    <property type="project" value="UniProtKB-SubCell"/>
</dbReference>
<reference evidence="8" key="1">
    <citation type="journal article" date="2014" name="Front. Microbiol.">
        <title>High frequency of phylogenetically diverse reductive dehalogenase-homologous genes in deep subseafloor sedimentary metagenomes.</title>
        <authorList>
            <person name="Kawai M."/>
            <person name="Futagami T."/>
            <person name="Toyoda A."/>
            <person name="Takaki Y."/>
            <person name="Nishi S."/>
            <person name="Hori S."/>
            <person name="Arai W."/>
            <person name="Tsubouchi T."/>
            <person name="Morono Y."/>
            <person name="Uchiyama I."/>
            <person name="Ito T."/>
            <person name="Fujiyama A."/>
            <person name="Inagaki F."/>
            <person name="Takami H."/>
        </authorList>
    </citation>
    <scope>NUCLEOTIDE SEQUENCE</scope>
    <source>
        <strain evidence="8">Expedition CK06-06</strain>
    </source>
</reference>
<dbReference type="GO" id="GO:0051301">
    <property type="term" value="P:cell division"/>
    <property type="evidence" value="ECO:0007669"/>
    <property type="project" value="InterPro"/>
</dbReference>
<comment type="caution">
    <text evidence="8">The sequence shown here is derived from an EMBL/GenBank/DDBJ whole genome shotgun (WGS) entry which is preliminary data.</text>
</comment>
<comment type="subcellular location">
    <subcellularLocation>
        <location evidence="1">Cell membrane</location>
        <topology evidence="1">Multi-pass membrane protein</topology>
    </subcellularLocation>
</comment>
<keyword evidence="2" id="KW-1003">Cell membrane</keyword>
<keyword evidence="4 6" id="KW-1133">Transmembrane helix</keyword>
<keyword evidence="3 6" id="KW-0812">Transmembrane</keyword>
<evidence type="ECO:0000256" key="6">
    <source>
        <dbReference type="SAM" id="Phobius"/>
    </source>
</evidence>
<proteinExistence type="predicted"/>
<protein>
    <recommendedName>
        <fullName evidence="7">ABC3 transporter permease C-terminal domain-containing protein</fullName>
    </recommendedName>
</protein>
<dbReference type="EMBL" id="BART01034232">
    <property type="protein sequence ID" value="GAH15816.1"/>
    <property type="molecule type" value="Genomic_DNA"/>
</dbReference>
<feature type="non-terminal residue" evidence="8">
    <location>
        <position position="123"/>
    </location>
</feature>
<evidence type="ECO:0000256" key="3">
    <source>
        <dbReference type="ARBA" id="ARBA00022692"/>
    </source>
</evidence>
<name>X1D4Y4_9ZZZZ</name>
<keyword evidence="5 6" id="KW-0472">Membrane</keyword>
<evidence type="ECO:0000259" key="7">
    <source>
        <dbReference type="Pfam" id="PF02687"/>
    </source>
</evidence>
<evidence type="ECO:0000256" key="1">
    <source>
        <dbReference type="ARBA" id="ARBA00004651"/>
    </source>
</evidence>
<dbReference type="InterPro" id="IPR004513">
    <property type="entry name" value="FtsX"/>
</dbReference>
<feature type="transmembrane region" description="Helical" evidence="6">
    <location>
        <begin position="84"/>
        <end position="105"/>
    </location>
</feature>
<evidence type="ECO:0000256" key="2">
    <source>
        <dbReference type="ARBA" id="ARBA00022475"/>
    </source>
</evidence>
<evidence type="ECO:0000313" key="8">
    <source>
        <dbReference type="EMBL" id="GAH15816.1"/>
    </source>
</evidence>
<evidence type="ECO:0000256" key="4">
    <source>
        <dbReference type="ARBA" id="ARBA00022989"/>
    </source>
</evidence>
<dbReference type="PANTHER" id="PTHR47755:SF1">
    <property type="entry name" value="CELL DIVISION PROTEIN FTSX"/>
    <property type="match status" value="1"/>
</dbReference>
<feature type="domain" description="ABC3 transporter permease C-terminal" evidence="7">
    <location>
        <begin position="41"/>
        <end position="102"/>
    </location>
</feature>
<dbReference type="Pfam" id="PF02687">
    <property type="entry name" value="FtsX"/>
    <property type="match status" value="1"/>
</dbReference>
<evidence type="ECO:0000256" key="5">
    <source>
        <dbReference type="ARBA" id="ARBA00023136"/>
    </source>
</evidence>
<gene>
    <name evidence="8" type="ORF">S01H4_58578</name>
</gene>
<sequence length="123" mass="14195">MIKQIANQIAEFKKVEEVEYGQGTVEKLLNFTYIFRRVGILILALLIFASILIISNIIKITVYARRNEIEIMSLTGATSWFIKWPFIIEGFLQGFISAILSLYPVKVFLFYEVLLNNHFLSSV</sequence>
<feature type="transmembrane region" description="Helical" evidence="6">
    <location>
        <begin position="38"/>
        <end position="63"/>
    </location>
</feature>
<dbReference type="PANTHER" id="PTHR47755">
    <property type="entry name" value="CELL DIVISION PROTEIN FTSX"/>
    <property type="match status" value="1"/>
</dbReference>
<accession>X1D4Y4</accession>
<dbReference type="AlphaFoldDB" id="X1D4Y4"/>